<dbReference type="AlphaFoldDB" id="A0A550I3X0"/>
<dbReference type="OrthoDB" id="1466811at2"/>
<protein>
    <recommendedName>
        <fullName evidence="5">PorT family protein</fullName>
    </recommendedName>
</protein>
<evidence type="ECO:0000313" key="3">
    <source>
        <dbReference type="EMBL" id="TRO65641.1"/>
    </source>
</evidence>
<reference evidence="3 4" key="1">
    <citation type="submission" date="2019-06" db="EMBL/GenBank/DDBJ databases">
        <title>Gramella sabulilitoris sp. nov., isolated from a marine sand.</title>
        <authorList>
            <person name="Yoon J.-H."/>
        </authorList>
    </citation>
    <scope>NUCLEOTIDE SEQUENCE [LARGE SCALE GENOMIC DNA]</scope>
    <source>
        <strain evidence="3 4">HSMS-1</strain>
    </source>
</reference>
<name>A0A550I3X0_9FLAO</name>
<evidence type="ECO:0000256" key="1">
    <source>
        <dbReference type="SAM" id="Coils"/>
    </source>
</evidence>
<organism evidence="3 4">
    <name type="scientific">Christiangramia sabulilitoris</name>
    <dbReference type="NCBI Taxonomy" id="2583991"/>
    <lineage>
        <taxon>Bacteria</taxon>
        <taxon>Pseudomonadati</taxon>
        <taxon>Bacteroidota</taxon>
        <taxon>Flavobacteriia</taxon>
        <taxon>Flavobacteriales</taxon>
        <taxon>Flavobacteriaceae</taxon>
        <taxon>Christiangramia</taxon>
    </lineage>
</organism>
<keyword evidence="2" id="KW-0732">Signal</keyword>
<comment type="caution">
    <text evidence="3">The sequence shown here is derived from an EMBL/GenBank/DDBJ whole genome shotgun (WGS) entry which is preliminary data.</text>
</comment>
<dbReference type="EMBL" id="VHSF01000002">
    <property type="protein sequence ID" value="TRO65641.1"/>
    <property type="molecule type" value="Genomic_DNA"/>
</dbReference>
<keyword evidence="1" id="KW-0175">Coiled coil</keyword>
<evidence type="ECO:0000313" key="4">
    <source>
        <dbReference type="Proteomes" id="UP000315131"/>
    </source>
</evidence>
<sequence length="344" mass="39669">MRTLFFYLTLAAFTLSVQLANAQATDSIKQSEKYDVLEQKREQIRKTEKEKLKYKIERYEAQVERGEITQEEAEKLMAEAAEFHALNIKNKIAILENEFEYESRNEHGSGYIALSEDGISIKVNTEREKQYDKRTISDMVIAVGFNNALSEGQSLNDSDFKLAGSRFFEIGWAWKTRVFDNSNWLRFKYGFSFQFNGLKPTDNRFFVEEDGIVSLQEFEYDLDKSKFRMDNLVVPVHFEFGPSKKKVTENTVRYSTDGKLKIGLGGFAGFNIGERQKLKYEIDGEKQKDKLKGDYATNDFVYGLSGYLGWGGATLYAKYDLNPIFKSPNTELHNFSVGLRFDVD</sequence>
<proteinExistence type="predicted"/>
<evidence type="ECO:0008006" key="5">
    <source>
        <dbReference type="Google" id="ProtNLM"/>
    </source>
</evidence>
<feature type="chain" id="PRO_5021806468" description="PorT family protein" evidence="2">
    <location>
        <begin position="23"/>
        <end position="344"/>
    </location>
</feature>
<feature type="coiled-coil region" evidence="1">
    <location>
        <begin position="37"/>
        <end position="76"/>
    </location>
</feature>
<dbReference type="RefSeq" id="WP_143410956.1">
    <property type="nucleotide sequence ID" value="NZ_VHSF01000002.1"/>
</dbReference>
<evidence type="ECO:0000256" key="2">
    <source>
        <dbReference type="SAM" id="SignalP"/>
    </source>
</evidence>
<keyword evidence="4" id="KW-1185">Reference proteome</keyword>
<feature type="signal peptide" evidence="2">
    <location>
        <begin position="1"/>
        <end position="22"/>
    </location>
</feature>
<accession>A0A550I3X0</accession>
<dbReference type="Proteomes" id="UP000315131">
    <property type="component" value="Unassembled WGS sequence"/>
</dbReference>
<gene>
    <name evidence="3" type="ORF">FGM01_09600</name>
</gene>